<dbReference type="EMBL" id="CAADEY010000001">
    <property type="protein sequence ID" value="VFJ42562.1"/>
    <property type="molecule type" value="Genomic_DNA"/>
</dbReference>
<evidence type="ECO:0000313" key="1">
    <source>
        <dbReference type="EMBL" id="VFJ42562.1"/>
    </source>
</evidence>
<sequence>MEVIREMRVDKTGALFPRYRPGARVLANPLCNSSAAIDIQARMFGPDLKPKVTTYHPRKIP</sequence>
<organism evidence="1">
    <name type="scientific">Candidatus Kentrum sp. DK</name>
    <dbReference type="NCBI Taxonomy" id="2126562"/>
    <lineage>
        <taxon>Bacteria</taxon>
        <taxon>Pseudomonadati</taxon>
        <taxon>Pseudomonadota</taxon>
        <taxon>Gammaproteobacteria</taxon>
        <taxon>Candidatus Kentrum</taxon>
    </lineage>
</organism>
<accession>A0A450RTY5</accession>
<proteinExistence type="predicted"/>
<dbReference type="AlphaFoldDB" id="A0A450RTY5"/>
<reference evidence="1" key="1">
    <citation type="submission" date="2019-02" db="EMBL/GenBank/DDBJ databases">
        <authorList>
            <person name="Gruber-Vodicka R. H."/>
            <person name="Seah K. B. B."/>
        </authorList>
    </citation>
    <scope>NUCLEOTIDE SEQUENCE</scope>
    <source>
        <strain evidence="1">BECK_DK161</strain>
    </source>
</reference>
<protein>
    <submittedName>
        <fullName evidence="1">Uncharacterized protein</fullName>
    </submittedName>
</protein>
<gene>
    <name evidence="1" type="ORF">BECKDK2373C_GA0170839_100199</name>
</gene>
<name>A0A450RTY5_9GAMM</name>